<keyword evidence="2" id="KW-0238">DNA-binding</keyword>
<dbReference type="PANTHER" id="PTHR15348">
    <property type="entry name" value="AT-RICH INTERACTIVE DOMAIN-CONTAINING PROTEIN ARID DOMAIN- CONTAINING PROTEIN DEAD RINGER PROTEIN B-CELL REGULATOR OF IGH TRANSCRIPTION BRIGHT"/>
    <property type="match status" value="1"/>
</dbReference>
<dbReference type="Pfam" id="PF01388">
    <property type="entry name" value="ARID"/>
    <property type="match status" value="1"/>
</dbReference>
<proteinExistence type="predicted"/>
<gene>
    <name evidence="6" type="ORF">H5410_061694</name>
</gene>
<evidence type="ECO:0000256" key="1">
    <source>
        <dbReference type="ARBA" id="ARBA00023015"/>
    </source>
</evidence>
<dbReference type="InterPro" id="IPR036431">
    <property type="entry name" value="ARID_dom_sf"/>
</dbReference>
<comment type="caution">
    <text evidence="6">The sequence shown here is derived from an EMBL/GenBank/DDBJ whole genome shotgun (WGS) entry which is preliminary data.</text>
</comment>
<dbReference type="Gene3D" id="1.10.150.60">
    <property type="entry name" value="ARID DNA-binding domain"/>
    <property type="match status" value="1"/>
</dbReference>
<name>A0A9J5W9Z0_SOLCO</name>
<feature type="non-terminal residue" evidence="6">
    <location>
        <position position="1"/>
    </location>
</feature>
<dbReference type="GO" id="GO:0006357">
    <property type="term" value="P:regulation of transcription by RNA polymerase II"/>
    <property type="evidence" value="ECO:0007669"/>
    <property type="project" value="InterPro"/>
</dbReference>
<evidence type="ECO:0000259" key="5">
    <source>
        <dbReference type="Pfam" id="PF01388"/>
    </source>
</evidence>
<feature type="domain" description="ARID" evidence="5">
    <location>
        <begin position="137"/>
        <end position="184"/>
    </location>
</feature>
<sequence>MIYEINQNGNDLTVARQVDHQMKSNPTIVTIDGDTKSYEFPKVKLEVTDSSIEKMPEQASPMFPINPSIANVGHHSGEAFENIFAMVHTLIYPWGLIDLDIYEISLLKIIIHFFKMIIHFNIQMADSEDDEGSPENQAAFLGKLGTFYWEKAMEFKPPRFYGHQLNCLKLWRSVIRLGGYDRFLLQYERHKTQNRELQLPIAPPPGSSGVDSEVTLCLHRCYVINYQGKWLHISTLGRAIRDLATCCRLGWQEQYLLDYGEIAEPIVKDRNANNTPKHAKSLKNQL</sequence>
<protein>
    <recommendedName>
        <fullName evidence="5">ARID domain-containing protein</fullName>
    </recommendedName>
</protein>
<dbReference type="GO" id="GO:0005634">
    <property type="term" value="C:nucleus"/>
    <property type="evidence" value="ECO:0007669"/>
    <property type="project" value="TreeGrafter"/>
</dbReference>
<reference evidence="6 7" key="1">
    <citation type="submission" date="2020-09" db="EMBL/GenBank/DDBJ databases">
        <title>De no assembly of potato wild relative species, Solanum commersonii.</title>
        <authorList>
            <person name="Cho K."/>
        </authorList>
    </citation>
    <scope>NUCLEOTIDE SEQUENCE [LARGE SCALE GENOMIC DNA]</scope>
    <source>
        <strain evidence="6">LZ3.2</strain>
        <tissue evidence="6">Leaf</tissue>
    </source>
</reference>
<dbReference type="InterPro" id="IPR045147">
    <property type="entry name" value="ARI3A/B/C"/>
</dbReference>
<organism evidence="6 7">
    <name type="scientific">Solanum commersonii</name>
    <name type="common">Commerson's wild potato</name>
    <name type="synonym">Commerson's nightshade</name>
    <dbReference type="NCBI Taxonomy" id="4109"/>
    <lineage>
        <taxon>Eukaryota</taxon>
        <taxon>Viridiplantae</taxon>
        <taxon>Streptophyta</taxon>
        <taxon>Embryophyta</taxon>
        <taxon>Tracheophyta</taxon>
        <taxon>Spermatophyta</taxon>
        <taxon>Magnoliopsida</taxon>
        <taxon>eudicotyledons</taxon>
        <taxon>Gunneridae</taxon>
        <taxon>Pentapetalae</taxon>
        <taxon>asterids</taxon>
        <taxon>lamiids</taxon>
        <taxon>Solanales</taxon>
        <taxon>Solanaceae</taxon>
        <taxon>Solanoideae</taxon>
        <taxon>Solaneae</taxon>
        <taxon>Solanum</taxon>
    </lineage>
</organism>
<dbReference type="Proteomes" id="UP000824120">
    <property type="component" value="Chromosome 12"/>
</dbReference>
<evidence type="ECO:0000256" key="4">
    <source>
        <dbReference type="ARBA" id="ARBA00023242"/>
    </source>
</evidence>
<keyword evidence="7" id="KW-1185">Reference proteome</keyword>
<dbReference type="InterPro" id="IPR001606">
    <property type="entry name" value="ARID_dom"/>
</dbReference>
<evidence type="ECO:0000313" key="6">
    <source>
        <dbReference type="EMBL" id="KAG5571928.1"/>
    </source>
</evidence>
<evidence type="ECO:0000256" key="3">
    <source>
        <dbReference type="ARBA" id="ARBA00023163"/>
    </source>
</evidence>
<dbReference type="GO" id="GO:0003677">
    <property type="term" value="F:DNA binding"/>
    <property type="evidence" value="ECO:0007669"/>
    <property type="project" value="UniProtKB-KW"/>
</dbReference>
<keyword evidence="1" id="KW-0805">Transcription regulation</keyword>
<dbReference type="OrthoDB" id="1278008at2759"/>
<evidence type="ECO:0000313" key="7">
    <source>
        <dbReference type="Proteomes" id="UP000824120"/>
    </source>
</evidence>
<dbReference type="AlphaFoldDB" id="A0A9J5W9Z0"/>
<dbReference type="SUPFAM" id="SSF46774">
    <property type="entry name" value="ARID-like"/>
    <property type="match status" value="1"/>
</dbReference>
<accession>A0A9J5W9Z0</accession>
<evidence type="ECO:0000256" key="2">
    <source>
        <dbReference type="ARBA" id="ARBA00023125"/>
    </source>
</evidence>
<keyword evidence="3" id="KW-0804">Transcription</keyword>
<dbReference type="PANTHER" id="PTHR15348:SF22">
    <property type="entry name" value="ARID DOMAIN-CONTAINING PROTEIN"/>
    <property type="match status" value="1"/>
</dbReference>
<keyword evidence="4" id="KW-0539">Nucleus</keyword>
<dbReference type="EMBL" id="JACXVP010000012">
    <property type="protein sequence ID" value="KAG5571928.1"/>
    <property type="molecule type" value="Genomic_DNA"/>
</dbReference>